<evidence type="ECO:0000256" key="3">
    <source>
        <dbReference type="ARBA" id="ARBA00022692"/>
    </source>
</evidence>
<feature type="transmembrane region" description="Helical" evidence="6">
    <location>
        <begin position="240"/>
        <end position="268"/>
    </location>
</feature>
<feature type="transmembrane region" description="Helical" evidence="6">
    <location>
        <begin position="152"/>
        <end position="175"/>
    </location>
</feature>
<evidence type="ECO:0000313" key="8">
    <source>
        <dbReference type="Proteomes" id="UP000244924"/>
    </source>
</evidence>
<evidence type="ECO:0000256" key="2">
    <source>
        <dbReference type="ARBA" id="ARBA00009773"/>
    </source>
</evidence>
<feature type="transmembrane region" description="Helical" evidence="6">
    <location>
        <begin position="308"/>
        <end position="335"/>
    </location>
</feature>
<comment type="subcellular location">
    <subcellularLocation>
        <location evidence="1">Membrane</location>
        <topology evidence="1">Multi-pass membrane protein</topology>
    </subcellularLocation>
</comment>
<dbReference type="GO" id="GO:0016020">
    <property type="term" value="C:membrane"/>
    <property type="evidence" value="ECO:0007669"/>
    <property type="project" value="UniProtKB-SubCell"/>
</dbReference>
<protein>
    <submittedName>
        <fullName evidence="7">AI-2 transport protein TqsA</fullName>
    </submittedName>
</protein>
<feature type="transmembrane region" description="Helical" evidence="6">
    <location>
        <begin position="274"/>
        <end position="296"/>
    </location>
</feature>
<dbReference type="AlphaFoldDB" id="A0A2R8BJN3"/>
<keyword evidence="8" id="KW-1185">Reference proteome</keyword>
<dbReference type="RefSeq" id="WP_181366442.1">
    <property type="nucleotide sequence ID" value="NZ_OMOQ01000002.1"/>
</dbReference>
<keyword evidence="5 6" id="KW-0472">Membrane</keyword>
<feature type="transmembrane region" description="Helical" evidence="6">
    <location>
        <begin position="211"/>
        <end position="233"/>
    </location>
</feature>
<accession>A0A2R8BJN3</accession>
<dbReference type="EMBL" id="OMOQ01000002">
    <property type="protein sequence ID" value="SPH23489.1"/>
    <property type="molecule type" value="Genomic_DNA"/>
</dbReference>
<organism evidence="7 8">
    <name type="scientific">Albidovulum aquaemixtae</name>
    <dbReference type="NCBI Taxonomy" id="1542388"/>
    <lineage>
        <taxon>Bacteria</taxon>
        <taxon>Pseudomonadati</taxon>
        <taxon>Pseudomonadota</taxon>
        <taxon>Alphaproteobacteria</taxon>
        <taxon>Rhodobacterales</taxon>
        <taxon>Paracoccaceae</taxon>
        <taxon>Albidovulum</taxon>
    </lineage>
</organism>
<evidence type="ECO:0000256" key="4">
    <source>
        <dbReference type="ARBA" id="ARBA00022989"/>
    </source>
</evidence>
<reference evidence="7 8" key="1">
    <citation type="submission" date="2018-03" db="EMBL/GenBank/DDBJ databases">
        <authorList>
            <person name="Keele B.F."/>
        </authorList>
    </citation>
    <scope>NUCLEOTIDE SEQUENCE [LARGE SCALE GENOMIC DNA]</scope>
    <source>
        <strain evidence="7 8">CECT 8626</strain>
    </source>
</reference>
<evidence type="ECO:0000313" key="7">
    <source>
        <dbReference type="EMBL" id="SPH23489.1"/>
    </source>
</evidence>
<dbReference type="PANTHER" id="PTHR21716:SF16">
    <property type="entry name" value="BLL1467 PROTEIN"/>
    <property type="match status" value="1"/>
</dbReference>
<dbReference type="GO" id="GO:0055085">
    <property type="term" value="P:transmembrane transport"/>
    <property type="evidence" value="ECO:0007669"/>
    <property type="project" value="TreeGrafter"/>
</dbReference>
<feature type="transmembrane region" description="Helical" evidence="6">
    <location>
        <begin position="21"/>
        <end position="46"/>
    </location>
</feature>
<gene>
    <name evidence="7" type="primary">tqsA_3</name>
    <name evidence="7" type="ORF">DEA8626_02552</name>
</gene>
<feature type="transmembrane region" description="Helical" evidence="6">
    <location>
        <begin position="66"/>
        <end position="87"/>
    </location>
</feature>
<keyword evidence="3 6" id="KW-0812">Transmembrane</keyword>
<evidence type="ECO:0000256" key="6">
    <source>
        <dbReference type="SAM" id="Phobius"/>
    </source>
</evidence>
<dbReference type="Pfam" id="PF01594">
    <property type="entry name" value="AI-2E_transport"/>
    <property type="match status" value="1"/>
</dbReference>
<proteinExistence type="inferred from homology"/>
<evidence type="ECO:0000256" key="1">
    <source>
        <dbReference type="ARBA" id="ARBA00004141"/>
    </source>
</evidence>
<comment type="similarity">
    <text evidence="2">Belongs to the autoinducer-2 exporter (AI-2E) (TC 2.A.86) family.</text>
</comment>
<keyword evidence="4 6" id="KW-1133">Transmembrane helix</keyword>
<name>A0A2R8BJN3_9RHOB</name>
<evidence type="ECO:0000256" key="5">
    <source>
        <dbReference type="ARBA" id="ARBA00023136"/>
    </source>
</evidence>
<dbReference type="PANTHER" id="PTHR21716">
    <property type="entry name" value="TRANSMEMBRANE PROTEIN"/>
    <property type="match status" value="1"/>
</dbReference>
<sequence>MSDPEAALATHTVAIRRYLGFIAFFCACIALFFAKQVVLPFVLAILLALTLSPVTRSLARLGVPPFFTAVILIAGVATTVAAGGYLLSGPVSDWIDDAPNIQRELEQRLRGVTQSIETVKKASDHVEELAETATDPGVVKVAIEQPGIVASAMLNVASFATTALVALILALFLLASGDMLYVKLVESFSRLSDKKRALKIAYGVEESISRYLLSITLINAGLGLVVGVGLALIGMPQPIVWGAVAFLFNFLPYVGAVAGIGLATIVAIVSFDSFGYAMLVPVFYFIATSIEGHVVTPVLVGRRLELNAVMIFATVVFWAWLWGFAGALLAVPFLVCLKVLCDNVPGLSVIGNFLGSSDIRGRYDPLRNEADA</sequence>
<dbReference type="Proteomes" id="UP000244924">
    <property type="component" value="Unassembled WGS sequence"/>
</dbReference>
<dbReference type="InterPro" id="IPR002549">
    <property type="entry name" value="AI-2E-like"/>
</dbReference>